<name>A0AA36G3Z0_9BILA</name>
<comment type="caution">
    <text evidence="2">The sequence shown here is derived from an EMBL/GenBank/DDBJ whole genome shotgun (WGS) entry which is preliminary data.</text>
</comment>
<evidence type="ECO:0000256" key="1">
    <source>
        <dbReference type="SAM" id="MobiDB-lite"/>
    </source>
</evidence>
<feature type="non-terminal residue" evidence="2">
    <location>
        <position position="344"/>
    </location>
</feature>
<organism evidence="2 3">
    <name type="scientific">Mesorhabditis spiculigera</name>
    <dbReference type="NCBI Taxonomy" id="96644"/>
    <lineage>
        <taxon>Eukaryota</taxon>
        <taxon>Metazoa</taxon>
        <taxon>Ecdysozoa</taxon>
        <taxon>Nematoda</taxon>
        <taxon>Chromadorea</taxon>
        <taxon>Rhabditida</taxon>
        <taxon>Rhabditina</taxon>
        <taxon>Rhabditomorpha</taxon>
        <taxon>Rhabditoidea</taxon>
        <taxon>Rhabditidae</taxon>
        <taxon>Mesorhabditinae</taxon>
        <taxon>Mesorhabditis</taxon>
    </lineage>
</organism>
<feature type="region of interest" description="Disordered" evidence="1">
    <location>
        <begin position="152"/>
        <end position="240"/>
    </location>
</feature>
<dbReference type="AlphaFoldDB" id="A0AA36G3Z0"/>
<evidence type="ECO:0000313" key="2">
    <source>
        <dbReference type="EMBL" id="CAJ0572114.1"/>
    </source>
</evidence>
<sequence>MAELDWCEERLRRLALAEEAAGIECWKNAFVTAYLAGRRLDEAPSSSFSCGSYPEQQSMAGLQRDRLEFLFKLDIVDIEKHARELYESSTPAAKLVLEECLARRQLMLQKYENEIGRMRKMGRAATLAVKSFRELCKDEAGFTPTRGTVLLGSLAEESPPRANDSDESRMLIPPDSNTSISTWATSSTTSSHSLSFSEASESEDVSRNESEVMVTPGDCYETSTKEAPAQPPAPQTTHDDSTGALMIKAEPQTPAARTRGGKQPLPEGTCVRCPPECGVQKVTTHYAYPLCPPCAKAYTQASRAYLSKLDNHTPHHPRIVCAVCSFEKIWVPLGFAAYSAQNNN</sequence>
<dbReference type="EMBL" id="CATQJA010002591">
    <property type="protein sequence ID" value="CAJ0572114.1"/>
    <property type="molecule type" value="Genomic_DNA"/>
</dbReference>
<accession>A0AA36G3Z0</accession>
<protein>
    <submittedName>
        <fullName evidence="2">Uncharacterized protein</fullName>
    </submittedName>
</protein>
<gene>
    <name evidence="2" type="ORF">MSPICULIGERA_LOCUS10508</name>
</gene>
<keyword evidence="3" id="KW-1185">Reference proteome</keyword>
<proteinExistence type="predicted"/>
<reference evidence="2" key="1">
    <citation type="submission" date="2023-06" db="EMBL/GenBank/DDBJ databases">
        <authorList>
            <person name="Delattre M."/>
        </authorList>
    </citation>
    <scope>NUCLEOTIDE SEQUENCE</scope>
    <source>
        <strain evidence="2">AF72</strain>
    </source>
</reference>
<evidence type="ECO:0000313" key="3">
    <source>
        <dbReference type="Proteomes" id="UP001177023"/>
    </source>
</evidence>
<feature type="compositionally biased region" description="Low complexity" evidence="1">
    <location>
        <begin position="176"/>
        <end position="199"/>
    </location>
</feature>
<dbReference type="Proteomes" id="UP001177023">
    <property type="component" value="Unassembled WGS sequence"/>
</dbReference>